<organism evidence="2 3">
    <name type="scientific">Cetraspora pellucida</name>
    <dbReference type="NCBI Taxonomy" id="1433469"/>
    <lineage>
        <taxon>Eukaryota</taxon>
        <taxon>Fungi</taxon>
        <taxon>Fungi incertae sedis</taxon>
        <taxon>Mucoromycota</taxon>
        <taxon>Glomeromycotina</taxon>
        <taxon>Glomeromycetes</taxon>
        <taxon>Diversisporales</taxon>
        <taxon>Gigasporaceae</taxon>
        <taxon>Cetraspora</taxon>
    </lineage>
</organism>
<dbReference type="InterPro" id="IPR027417">
    <property type="entry name" value="P-loop_NTPase"/>
</dbReference>
<dbReference type="Pfam" id="PF00805">
    <property type="entry name" value="Pentapeptide"/>
    <property type="match status" value="1"/>
</dbReference>
<reference evidence="2" key="1">
    <citation type="submission" date="2021-06" db="EMBL/GenBank/DDBJ databases">
        <authorList>
            <person name="Kallberg Y."/>
            <person name="Tangrot J."/>
            <person name="Rosling A."/>
        </authorList>
    </citation>
    <scope>NUCLEOTIDE SEQUENCE</scope>
    <source>
        <strain evidence="2">FL966</strain>
    </source>
</reference>
<dbReference type="AlphaFoldDB" id="A0A9N8Z230"/>
<dbReference type="Gene3D" id="3.40.50.300">
    <property type="entry name" value="P-loop containing nucleotide triphosphate hydrolases"/>
    <property type="match status" value="1"/>
</dbReference>
<dbReference type="EMBL" id="CAJVQA010000313">
    <property type="protein sequence ID" value="CAG8468021.1"/>
    <property type="molecule type" value="Genomic_DNA"/>
</dbReference>
<dbReference type="InterPro" id="IPR051082">
    <property type="entry name" value="Pentapeptide-BTB/POZ_domain"/>
</dbReference>
<dbReference type="OrthoDB" id="538223at2759"/>
<dbReference type="SUPFAM" id="SSF141571">
    <property type="entry name" value="Pentapeptide repeat-like"/>
    <property type="match status" value="1"/>
</dbReference>
<dbReference type="Proteomes" id="UP000789759">
    <property type="component" value="Unassembled WGS sequence"/>
</dbReference>
<dbReference type="InterPro" id="IPR007111">
    <property type="entry name" value="NACHT_NTPase"/>
</dbReference>
<sequence length="798" mass="92377">MSEYNLVDLRKAQELDLKRSRVEMLSELGELDGLKTRYLEDLNETYEFREALALYVEPRGKWNVPIIKSSAGKEEMGNEVKEDEDIEKVVMDFLTSRDKLTSDDKKNLEKAANKFFDSKEIKPLIETVNSFFVQENQLTLEDINILKVAANQFLALKDQKALKILEMAINEFLESSGDERVLKNTIRNFLESPLVLENKLSLRGKLELGNQITKEDVIALEKASKDKKIDEITANRLPNSKAKENFEITASRLLNSKAKEILEAAVNHLLTLKRKKVLLILGGGGTGKSTFNRYLARNLWEEFDKQKMTQSLPIPLFIALAPLEELINQNRDFIEAYLQKEGKLSTDQIDSLRERKFVFILDGYDEIAERERNCYNSNMFSKWKNAKIIISCRPEYLGNDYEKKFWPKENEGRGFQELTITPFSQAEIEKYIRKYVVYSQKNGIPLTWDAETYIQQIKNMQQVQDLVTNPILLKIALDVLPNLILGEKETSQINRIVLYDEFIKKWFERAQKRLSNIQLKEKERDEFTRLDEEGFYKYCLRFGKKFAAKMFEDNNKVVVNYDPVSEEEDATNWEKFLGNKDVEIRLLRFSMPLIRRGDQYWFFHKSLRDYLIACALLDSSKNTSETTLFNKQSIMPEPAIQQFMVERIQQKPELEQQMLKFIECSKKDAKIQIASVNAITIIMLAKIPLPPDLNDIRVPGANLSNGVFNNSQLVRANLSNVNFQNAKLQNVNLEGASLQNANLKGADLTGANLRYSNLQGANFHDSYLKNVNFEGVILRVQDFRGFDLRNTDFCGIYF</sequence>
<feature type="domain" description="NACHT" evidence="1">
    <location>
        <begin position="277"/>
        <end position="436"/>
    </location>
</feature>
<dbReference type="InterPro" id="IPR001646">
    <property type="entry name" value="5peptide_repeat"/>
</dbReference>
<protein>
    <submittedName>
        <fullName evidence="2">2699_t:CDS:1</fullName>
    </submittedName>
</protein>
<name>A0A9N8Z230_9GLOM</name>
<accession>A0A9N8Z230</accession>
<dbReference type="PANTHER" id="PTHR14136:SF17">
    <property type="entry name" value="BTB_POZ DOMAIN-CONTAINING PROTEIN KCTD9"/>
    <property type="match status" value="1"/>
</dbReference>
<proteinExistence type="predicted"/>
<dbReference type="PANTHER" id="PTHR14136">
    <property type="entry name" value="BTB_POZ DOMAIN-CONTAINING PROTEIN KCTD9"/>
    <property type="match status" value="1"/>
</dbReference>
<evidence type="ECO:0000313" key="2">
    <source>
        <dbReference type="EMBL" id="CAG8468021.1"/>
    </source>
</evidence>
<evidence type="ECO:0000259" key="1">
    <source>
        <dbReference type="Pfam" id="PF05729"/>
    </source>
</evidence>
<dbReference type="Gene3D" id="2.160.20.80">
    <property type="entry name" value="E3 ubiquitin-protein ligase SopA"/>
    <property type="match status" value="1"/>
</dbReference>
<keyword evidence="3" id="KW-1185">Reference proteome</keyword>
<comment type="caution">
    <text evidence="2">The sequence shown here is derived from an EMBL/GenBank/DDBJ whole genome shotgun (WGS) entry which is preliminary data.</text>
</comment>
<dbReference type="Pfam" id="PF05729">
    <property type="entry name" value="NACHT"/>
    <property type="match status" value="1"/>
</dbReference>
<gene>
    <name evidence="2" type="ORF">CPELLU_LOCUS936</name>
</gene>
<dbReference type="SUPFAM" id="SSF52540">
    <property type="entry name" value="P-loop containing nucleoside triphosphate hydrolases"/>
    <property type="match status" value="1"/>
</dbReference>
<evidence type="ECO:0000313" key="3">
    <source>
        <dbReference type="Proteomes" id="UP000789759"/>
    </source>
</evidence>